<evidence type="ECO:0000259" key="8">
    <source>
        <dbReference type="Pfam" id="PF01288"/>
    </source>
</evidence>
<gene>
    <name evidence="9" type="ORF">METZ01_LOCUS197579</name>
</gene>
<dbReference type="GO" id="GO:0005524">
    <property type="term" value="F:ATP binding"/>
    <property type="evidence" value="ECO:0007669"/>
    <property type="project" value="UniProtKB-KW"/>
</dbReference>
<dbReference type="EMBL" id="UINC01042293">
    <property type="protein sequence ID" value="SVB44725.1"/>
    <property type="molecule type" value="Genomic_DNA"/>
</dbReference>
<evidence type="ECO:0000256" key="4">
    <source>
        <dbReference type="ARBA" id="ARBA00022741"/>
    </source>
</evidence>
<sequence>NQPNFLNAVIQVTTTKEPLDVLSVLKLAEIESGRVDDGTRWGPRSFDADLLFYGSQVYKTYDLEIPHPRIKERAFVLIPLAEIAPSFVDPVSDETIQRLMDLLDSQGEVKLCQGLRL</sequence>
<protein>
    <recommendedName>
        <fullName evidence="2">2-amino-4-hydroxy-6-hydroxymethyldihydropteridine diphosphokinase</fullName>
        <ecNumber evidence="2">2.7.6.3</ecNumber>
    </recommendedName>
</protein>
<evidence type="ECO:0000256" key="2">
    <source>
        <dbReference type="ARBA" id="ARBA00013253"/>
    </source>
</evidence>
<dbReference type="GO" id="GO:0003848">
    <property type="term" value="F:2-amino-4-hydroxy-6-hydroxymethyldihydropteridine diphosphokinase activity"/>
    <property type="evidence" value="ECO:0007669"/>
    <property type="project" value="UniProtKB-EC"/>
</dbReference>
<keyword evidence="7" id="KW-0289">Folate biosynthesis</keyword>
<dbReference type="InterPro" id="IPR035907">
    <property type="entry name" value="Hppk_sf"/>
</dbReference>
<keyword evidence="4" id="KW-0547">Nucleotide-binding</keyword>
<reference evidence="9" key="1">
    <citation type="submission" date="2018-05" db="EMBL/GenBank/DDBJ databases">
        <authorList>
            <person name="Lanie J.A."/>
            <person name="Ng W.-L."/>
            <person name="Kazmierczak K.M."/>
            <person name="Andrzejewski T.M."/>
            <person name="Davidsen T.M."/>
            <person name="Wayne K.J."/>
            <person name="Tettelin H."/>
            <person name="Glass J.I."/>
            <person name="Rusch D."/>
            <person name="Podicherti R."/>
            <person name="Tsui H.-C.T."/>
            <person name="Winkler M.E."/>
        </authorList>
    </citation>
    <scope>NUCLEOTIDE SEQUENCE</scope>
</reference>
<organism evidence="9">
    <name type="scientific">marine metagenome</name>
    <dbReference type="NCBI Taxonomy" id="408172"/>
    <lineage>
        <taxon>unclassified sequences</taxon>
        <taxon>metagenomes</taxon>
        <taxon>ecological metagenomes</taxon>
    </lineage>
</organism>
<comment type="pathway">
    <text evidence="1">Cofactor biosynthesis; tetrahydrofolate biosynthesis; 2-amino-4-hydroxy-6-hydroxymethyl-7,8-dihydropteridine diphosphate from 7,8-dihydroneopterin triphosphate: step 4/4.</text>
</comment>
<keyword evidence="6" id="KW-0067">ATP-binding</keyword>
<dbReference type="CDD" id="cd00483">
    <property type="entry name" value="HPPK"/>
    <property type="match status" value="1"/>
</dbReference>
<dbReference type="GO" id="GO:0016301">
    <property type="term" value="F:kinase activity"/>
    <property type="evidence" value="ECO:0007669"/>
    <property type="project" value="UniProtKB-KW"/>
</dbReference>
<dbReference type="NCBIfam" id="TIGR01498">
    <property type="entry name" value="folK"/>
    <property type="match status" value="1"/>
</dbReference>
<dbReference type="InterPro" id="IPR000550">
    <property type="entry name" value="Hppk"/>
</dbReference>
<evidence type="ECO:0000256" key="1">
    <source>
        <dbReference type="ARBA" id="ARBA00005051"/>
    </source>
</evidence>
<evidence type="ECO:0000256" key="5">
    <source>
        <dbReference type="ARBA" id="ARBA00022777"/>
    </source>
</evidence>
<keyword evidence="5" id="KW-0418">Kinase</keyword>
<name>A0A382E2M6_9ZZZZ</name>
<evidence type="ECO:0000256" key="7">
    <source>
        <dbReference type="ARBA" id="ARBA00022909"/>
    </source>
</evidence>
<evidence type="ECO:0000313" key="9">
    <source>
        <dbReference type="EMBL" id="SVB44725.1"/>
    </source>
</evidence>
<accession>A0A382E2M6</accession>
<dbReference type="AlphaFoldDB" id="A0A382E2M6"/>
<feature type="non-terminal residue" evidence="9">
    <location>
        <position position="1"/>
    </location>
</feature>
<dbReference type="Gene3D" id="3.30.70.560">
    <property type="entry name" value="7,8-Dihydro-6-hydroxymethylpterin-pyrophosphokinase HPPK"/>
    <property type="match status" value="1"/>
</dbReference>
<dbReference type="UniPathway" id="UPA00077">
    <property type="reaction ID" value="UER00155"/>
</dbReference>
<dbReference type="GO" id="GO:0046656">
    <property type="term" value="P:folic acid biosynthetic process"/>
    <property type="evidence" value="ECO:0007669"/>
    <property type="project" value="UniProtKB-KW"/>
</dbReference>
<feature type="domain" description="7,8-dihydro-6-hydroxymethylpterin-pyrophosphokinase" evidence="8">
    <location>
        <begin position="2"/>
        <end position="85"/>
    </location>
</feature>
<evidence type="ECO:0000256" key="6">
    <source>
        <dbReference type="ARBA" id="ARBA00022840"/>
    </source>
</evidence>
<dbReference type="EC" id="2.7.6.3" evidence="2"/>
<dbReference type="PANTHER" id="PTHR43071:SF1">
    <property type="entry name" value="2-AMINO-4-HYDROXY-6-HYDROXYMETHYLDIHYDROPTERIDINE PYROPHOSPHOKINASE"/>
    <property type="match status" value="1"/>
</dbReference>
<evidence type="ECO:0000256" key="3">
    <source>
        <dbReference type="ARBA" id="ARBA00022679"/>
    </source>
</evidence>
<dbReference type="SUPFAM" id="SSF55083">
    <property type="entry name" value="6-hydroxymethyl-7,8-dihydropterin pyrophosphokinase, HPPK"/>
    <property type="match status" value="1"/>
</dbReference>
<dbReference type="GO" id="GO:0046654">
    <property type="term" value="P:tetrahydrofolate biosynthetic process"/>
    <property type="evidence" value="ECO:0007669"/>
    <property type="project" value="UniProtKB-UniPathway"/>
</dbReference>
<proteinExistence type="predicted"/>
<dbReference type="Pfam" id="PF01288">
    <property type="entry name" value="HPPK"/>
    <property type="match status" value="1"/>
</dbReference>
<keyword evidence="3" id="KW-0808">Transferase</keyword>
<dbReference type="PANTHER" id="PTHR43071">
    <property type="entry name" value="2-AMINO-4-HYDROXY-6-HYDROXYMETHYLDIHYDROPTERIDINE PYROPHOSPHOKINASE"/>
    <property type="match status" value="1"/>
</dbReference>